<keyword evidence="3" id="KW-1185">Reference proteome</keyword>
<protein>
    <submittedName>
        <fullName evidence="2">Uncharacterized protein</fullName>
    </submittedName>
</protein>
<organism evidence="2 3">
    <name type="scientific">Lithospermum erythrorhizon</name>
    <name type="common">Purple gromwell</name>
    <name type="synonym">Lithospermum officinale var. erythrorhizon</name>
    <dbReference type="NCBI Taxonomy" id="34254"/>
    <lineage>
        <taxon>Eukaryota</taxon>
        <taxon>Viridiplantae</taxon>
        <taxon>Streptophyta</taxon>
        <taxon>Embryophyta</taxon>
        <taxon>Tracheophyta</taxon>
        <taxon>Spermatophyta</taxon>
        <taxon>Magnoliopsida</taxon>
        <taxon>eudicotyledons</taxon>
        <taxon>Gunneridae</taxon>
        <taxon>Pentapetalae</taxon>
        <taxon>asterids</taxon>
        <taxon>lamiids</taxon>
        <taxon>Boraginales</taxon>
        <taxon>Boraginaceae</taxon>
        <taxon>Boraginoideae</taxon>
        <taxon>Lithospermeae</taxon>
        <taxon>Lithospermum</taxon>
    </lineage>
</organism>
<dbReference type="EMBL" id="BAABME010008217">
    <property type="protein sequence ID" value="GAA0172630.1"/>
    <property type="molecule type" value="Genomic_DNA"/>
</dbReference>
<evidence type="ECO:0000256" key="1">
    <source>
        <dbReference type="SAM" id="Coils"/>
    </source>
</evidence>
<dbReference type="Proteomes" id="UP001454036">
    <property type="component" value="Unassembled WGS sequence"/>
</dbReference>
<sequence>MPIVKSLWTSMDPVKGRMEKGRVFGVGTSSVAVALLVDDLDEVPQPPPTANVMEELRRKCEEEEARNRALQQETVGLKQKVSTVESELATLKAIVMKLAGTILMEGILPLAASHASAGSSTVTGLLAQMERIYTPVQFMPPQPTPRPQETPSQT</sequence>
<comment type="caution">
    <text evidence="2">The sequence shown here is derived from an EMBL/GenBank/DDBJ whole genome shotgun (WGS) entry which is preliminary data.</text>
</comment>
<evidence type="ECO:0000313" key="3">
    <source>
        <dbReference type="Proteomes" id="UP001454036"/>
    </source>
</evidence>
<keyword evidence="1" id="KW-0175">Coiled coil</keyword>
<dbReference type="AlphaFoldDB" id="A0AAV3R8J0"/>
<feature type="coiled-coil region" evidence="1">
    <location>
        <begin position="53"/>
        <end position="80"/>
    </location>
</feature>
<gene>
    <name evidence="2" type="ORF">LIER_26420</name>
</gene>
<accession>A0AAV3R8J0</accession>
<proteinExistence type="predicted"/>
<reference evidence="2 3" key="1">
    <citation type="submission" date="2024-01" db="EMBL/GenBank/DDBJ databases">
        <title>The complete chloroplast genome sequence of Lithospermum erythrorhizon: insights into the phylogenetic relationship among Boraginaceae species and the maternal lineages of purple gromwells.</title>
        <authorList>
            <person name="Okada T."/>
            <person name="Watanabe K."/>
        </authorList>
    </citation>
    <scope>NUCLEOTIDE SEQUENCE [LARGE SCALE GENOMIC DNA]</scope>
</reference>
<evidence type="ECO:0000313" key="2">
    <source>
        <dbReference type="EMBL" id="GAA0172630.1"/>
    </source>
</evidence>
<name>A0AAV3R8J0_LITER</name>